<sequence length="669" mass="73728">MTNHRLRSKASSLVAALLIPLLMGPVEVFGQSPAAAHPPLKAKVGQLSPDEKLLLVLNRFTYGPRPGDLEKLRSMGLQTWFNRQLAPQTIDDGDLDRRLARFPAMQLPLPQLMALYPNRQAVRKEMNGRMDRPGGQIANAIYKDSIERYKEKLKNKDGDGDQGQMAEDPPPPLPQDVATLIAMTPESRFSVLCKFTPQQLTELRRSTQPADRIRLVDGFTPPQFEALAAFESPVGLVGAEDTQTKLLRDIYSERQLDEVMVDFWLNHFNVYMKKSQDAPYYIDSYERDTIRPHALGSFESLLVATAGSPAMLNYLDNAQSIGPKSMFAERAGGRHGQPKKQTGLNENYARELMELHTLGVNGGYTQKDVTEVAKVFTGWTVGSPEKGGVPTRVEFDETRHEPGSKTVLGVKIKENGEKEGLEVLHMLATSPQTARFISTKIAVRFVADDPPKALIDQMTKTFQSTHGDIRKVLLSMVNSPEFFTTATYRAKVKTPQDFVVSTVRASGAEVESAGAIANVISDLGMPVYGMQTPNGYSMKADPWNSSASLIARLNFALALSSNRVVGVRVDWNQFLNTAELDPAEKESELETKLLHLSVSERTREAILAQVTSDPAQQQASLKQVAVVDRKRDPLAFGTPGMRGAAPLPADTQAALAAGLLFGSPEFQRR</sequence>
<dbReference type="Proteomes" id="UP000540989">
    <property type="component" value="Unassembled WGS sequence"/>
</dbReference>
<dbReference type="RefSeq" id="WP_184217213.1">
    <property type="nucleotide sequence ID" value="NZ_JACHIP010000003.1"/>
</dbReference>
<proteinExistence type="predicted"/>
<evidence type="ECO:0000256" key="1">
    <source>
        <dbReference type="SAM" id="MobiDB-lite"/>
    </source>
</evidence>
<reference evidence="2 3" key="1">
    <citation type="submission" date="2020-08" db="EMBL/GenBank/DDBJ databases">
        <title>Genomic Encyclopedia of Type Strains, Phase IV (KMG-V): Genome sequencing to study the core and pangenomes of soil and plant-associated prokaryotes.</title>
        <authorList>
            <person name="Whitman W."/>
        </authorList>
    </citation>
    <scope>NUCLEOTIDE SEQUENCE [LARGE SCALE GENOMIC DNA]</scope>
    <source>
        <strain evidence="2 3">M8UP14</strain>
    </source>
</reference>
<accession>A0A7W7ZDX6</accession>
<protein>
    <submittedName>
        <fullName evidence="2">Uncharacterized protein (DUF1800 family)</fullName>
    </submittedName>
</protein>
<comment type="caution">
    <text evidence="2">The sequence shown here is derived from an EMBL/GenBank/DDBJ whole genome shotgun (WGS) entry which is preliminary data.</text>
</comment>
<organism evidence="2 3">
    <name type="scientific">Granulicella aggregans</name>
    <dbReference type="NCBI Taxonomy" id="474949"/>
    <lineage>
        <taxon>Bacteria</taxon>
        <taxon>Pseudomonadati</taxon>
        <taxon>Acidobacteriota</taxon>
        <taxon>Terriglobia</taxon>
        <taxon>Terriglobales</taxon>
        <taxon>Acidobacteriaceae</taxon>
        <taxon>Granulicella</taxon>
    </lineage>
</organism>
<dbReference type="Pfam" id="PF08811">
    <property type="entry name" value="DUF1800"/>
    <property type="match status" value="1"/>
</dbReference>
<dbReference type="AlphaFoldDB" id="A0A7W7ZDX6"/>
<dbReference type="EMBL" id="JACHIP010000003">
    <property type="protein sequence ID" value="MBB5058002.1"/>
    <property type="molecule type" value="Genomic_DNA"/>
</dbReference>
<feature type="region of interest" description="Disordered" evidence="1">
    <location>
        <begin position="154"/>
        <end position="174"/>
    </location>
</feature>
<dbReference type="InterPro" id="IPR014917">
    <property type="entry name" value="DUF1800"/>
</dbReference>
<keyword evidence="3" id="KW-1185">Reference proteome</keyword>
<evidence type="ECO:0000313" key="2">
    <source>
        <dbReference type="EMBL" id="MBB5058002.1"/>
    </source>
</evidence>
<name>A0A7W7ZDX6_9BACT</name>
<evidence type="ECO:0000313" key="3">
    <source>
        <dbReference type="Proteomes" id="UP000540989"/>
    </source>
</evidence>
<gene>
    <name evidence="2" type="ORF">HDF16_002708</name>
</gene>